<dbReference type="SMART" id="SM00642">
    <property type="entry name" value="Aamy"/>
    <property type="match status" value="1"/>
</dbReference>
<dbReference type="SUPFAM" id="SSF51445">
    <property type="entry name" value="(Trans)glycosidases"/>
    <property type="match status" value="2"/>
</dbReference>
<proteinExistence type="inferred from homology"/>
<name>A0ABN8I3X1_9NEOP</name>
<evidence type="ECO:0000256" key="2">
    <source>
        <dbReference type="ARBA" id="ARBA00001913"/>
    </source>
</evidence>
<evidence type="ECO:0000256" key="8">
    <source>
        <dbReference type="ARBA" id="ARBA00023157"/>
    </source>
</evidence>
<dbReference type="EMBL" id="OW152830">
    <property type="protein sequence ID" value="CAH2048503.1"/>
    <property type="molecule type" value="Genomic_DNA"/>
</dbReference>
<comment type="subunit">
    <text evidence="5">Monomer.</text>
</comment>
<feature type="domain" description="Glycosyl hydrolase family 13 catalytic" evidence="12">
    <location>
        <begin position="7"/>
        <end position="210"/>
    </location>
</feature>
<evidence type="ECO:0000313" key="14">
    <source>
        <dbReference type="Proteomes" id="UP000837857"/>
    </source>
</evidence>
<evidence type="ECO:0000256" key="5">
    <source>
        <dbReference type="ARBA" id="ARBA00011245"/>
    </source>
</evidence>
<keyword evidence="8" id="KW-1015">Disulfide bond</keyword>
<evidence type="ECO:0000256" key="1">
    <source>
        <dbReference type="ARBA" id="ARBA00000548"/>
    </source>
</evidence>
<evidence type="ECO:0000256" key="3">
    <source>
        <dbReference type="ARBA" id="ARBA00001923"/>
    </source>
</evidence>
<comment type="similarity">
    <text evidence="4">Belongs to the glycosyl hydrolase 13 family.</text>
</comment>
<keyword evidence="9" id="KW-0868">Chloride</keyword>
<sequence>MEGTHWSSIVHLFEWKWRDIADECERFLGPKGFGGVQISPPSENLITRLPNGKRTWYERYQVMSYNLTTRSGDRGDFLNMTRRCNKVGVRIYADVVFNHMTGDNKNNRGTGGSTANFADYSYPAVAYAREHFHYPYCIINDYNNAAQVGTELKRVFRGQNALKWLVSWGEQWGLSPGDTALTFIDNHDTQRTADVLTYKESRAYKSKILK</sequence>
<feature type="non-terminal residue" evidence="13">
    <location>
        <position position="1"/>
    </location>
</feature>
<reference evidence="13" key="1">
    <citation type="submission" date="2022-03" db="EMBL/GenBank/DDBJ databases">
        <authorList>
            <person name="Martin H S."/>
        </authorList>
    </citation>
    <scope>NUCLEOTIDE SEQUENCE</scope>
</reference>
<evidence type="ECO:0000256" key="4">
    <source>
        <dbReference type="ARBA" id="ARBA00008061"/>
    </source>
</evidence>
<evidence type="ECO:0000313" key="13">
    <source>
        <dbReference type="EMBL" id="CAH2048503.1"/>
    </source>
</evidence>
<keyword evidence="14" id="KW-1185">Reference proteome</keyword>
<evidence type="ECO:0000256" key="7">
    <source>
        <dbReference type="ARBA" id="ARBA00022801"/>
    </source>
</evidence>
<dbReference type="Gene3D" id="3.20.20.80">
    <property type="entry name" value="Glycosidases"/>
    <property type="match status" value="2"/>
</dbReference>
<evidence type="ECO:0000256" key="9">
    <source>
        <dbReference type="ARBA" id="ARBA00023214"/>
    </source>
</evidence>
<dbReference type="InterPro" id="IPR006047">
    <property type="entry name" value="GH13_cat_dom"/>
</dbReference>
<comment type="cofactor">
    <cofactor evidence="2">
        <name>Ca(2+)</name>
        <dbReference type="ChEBI" id="CHEBI:29108"/>
    </cofactor>
</comment>
<dbReference type="PRINTS" id="PR00110">
    <property type="entry name" value="ALPHAAMYLASE"/>
</dbReference>
<evidence type="ECO:0000256" key="11">
    <source>
        <dbReference type="ARBA" id="ARBA00023295"/>
    </source>
</evidence>
<evidence type="ECO:0000256" key="10">
    <source>
        <dbReference type="ARBA" id="ARBA00023277"/>
    </source>
</evidence>
<comment type="catalytic activity">
    <reaction evidence="1">
        <text>Endohydrolysis of (1-&gt;4)-alpha-D-glucosidic linkages in polysaccharides containing three or more (1-&gt;4)-alpha-linked D-glucose units.</text>
        <dbReference type="EC" id="3.2.1.1"/>
    </reaction>
</comment>
<gene>
    <name evidence="13" type="ORF">IPOD504_LOCUS6120</name>
</gene>
<dbReference type="EC" id="3.2.1.1" evidence="6"/>
<dbReference type="InterPro" id="IPR006046">
    <property type="entry name" value="Alpha_amylase"/>
</dbReference>
<comment type="cofactor">
    <cofactor evidence="3">
        <name>chloride</name>
        <dbReference type="ChEBI" id="CHEBI:17996"/>
    </cofactor>
</comment>
<keyword evidence="7" id="KW-0378">Hydrolase</keyword>
<accession>A0ABN8I3X1</accession>
<dbReference type="Proteomes" id="UP000837857">
    <property type="component" value="Chromosome 18"/>
</dbReference>
<keyword evidence="10" id="KW-0119">Carbohydrate metabolism</keyword>
<dbReference type="InterPro" id="IPR017853">
    <property type="entry name" value="GH"/>
</dbReference>
<dbReference type="PANTHER" id="PTHR43447">
    <property type="entry name" value="ALPHA-AMYLASE"/>
    <property type="match status" value="1"/>
</dbReference>
<protein>
    <recommendedName>
        <fullName evidence="6">alpha-amylase</fullName>
        <ecNumber evidence="6">3.2.1.1</ecNumber>
    </recommendedName>
</protein>
<organism evidence="13 14">
    <name type="scientific">Iphiclides podalirius</name>
    <name type="common">scarce swallowtail</name>
    <dbReference type="NCBI Taxonomy" id="110791"/>
    <lineage>
        <taxon>Eukaryota</taxon>
        <taxon>Metazoa</taxon>
        <taxon>Ecdysozoa</taxon>
        <taxon>Arthropoda</taxon>
        <taxon>Hexapoda</taxon>
        <taxon>Insecta</taxon>
        <taxon>Pterygota</taxon>
        <taxon>Neoptera</taxon>
        <taxon>Endopterygota</taxon>
        <taxon>Lepidoptera</taxon>
        <taxon>Glossata</taxon>
        <taxon>Ditrysia</taxon>
        <taxon>Papilionoidea</taxon>
        <taxon>Papilionidae</taxon>
        <taxon>Papilioninae</taxon>
        <taxon>Iphiclides</taxon>
    </lineage>
</organism>
<evidence type="ECO:0000256" key="6">
    <source>
        <dbReference type="ARBA" id="ARBA00012595"/>
    </source>
</evidence>
<keyword evidence="11" id="KW-0326">Glycosidase</keyword>
<evidence type="ECO:0000259" key="12">
    <source>
        <dbReference type="SMART" id="SM00642"/>
    </source>
</evidence>